<evidence type="ECO:0000259" key="9">
    <source>
        <dbReference type="Pfam" id="PF02771"/>
    </source>
</evidence>
<dbReference type="Gene3D" id="2.40.110.10">
    <property type="entry name" value="Butyryl-CoA Dehydrogenase, subunit A, domain 2"/>
    <property type="match status" value="1"/>
</dbReference>
<comment type="subunit">
    <text evidence="3">Homotetramer.</text>
</comment>
<dbReference type="InterPro" id="IPR036250">
    <property type="entry name" value="AcylCo_DH-like_C"/>
</dbReference>
<evidence type="ECO:0000259" key="8">
    <source>
        <dbReference type="Pfam" id="PF02770"/>
    </source>
</evidence>
<dbReference type="AlphaFoldDB" id="A0A1M6U3L3"/>
<evidence type="ECO:0000256" key="6">
    <source>
        <dbReference type="RuleBase" id="RU362125"/>
    </source>
</evidence>
<dbReference type="Gene3D" id="1.20.140.10">
    <property type="entry name" value="Butyryl-CoA Dehydrogenase, subunit A, domain 3"/>
    <property type="match status" value="1"/>
</dbReference>
<dbReference type="SUPFAM" id="SSF56645">
    <property type="entry name" value="Acyl-CoA dehydrogenase NM domain-like"/>
    <property type="match status" value="1"/>
</dbReference>
<evidence type="ECO:0000259" key="7">
    <source>
        <dbReference type="Pfam" id="PF00441"/>
    </source>
</evidence>
<accession>A0A1M6U3L3</accession>
<name>A0A1M6U3L3_9BACT</name>
<evidence type="ECO:0000313" key="11">
    <source>
        <dbReference type="Proteomes" id="UP000183994"/>
    </source>
</evidence>
<keyword evidence="4 6" id="KW-0285">Flavoprotein</keyword>
<evidence type="ECO:0000313" key="10">
    <source>
        <dbReference type="EMBL" id="SHK63759.1"/>
    </source>
</evidence>
<dbReference type="Proteomes" id="UP000183994">
    <property type="component" value="Unassembled WGS sequence"/>
</dbReference>
<dbReference type="InterPro" id="IPR009075">
    <property type="entry name" value="AcylCo_DH/oxidase_C"/>
</dbReference>
<keyword evidence="5 6" id="KW-0274">FAD</keyword>
<keyword evidence="6" id="KW-0560">Oxidoreductase</keyword>
<keyword evidence="11" id="KW-1185">Reference proteome</keyword>
<dbReference type="SUPFAM" id="SSF47203">
    <property type="entry name" value="Acyl-CoA dehydrogenase C-terminal domain-like"/>
    <property type="match status" value="1"/>
</dbReference>
<feature type="domain" description="Acyl-CoA dehydrogenase/oxidase N-terminal" evidence="9">
    <location>
        <begin position="7"/>
        <end position="118"/>
    </location>
</feature>
<proteinExistence type="inferred from homology"/>
<dbReference type="Pfam" id="PF00441">
    <property type="entry name" value="Acyl-CoA_dh_1"/>
    <property type="match status" value="1"/>
</dbReference>
<dbReference type="OrthoDB" id="7316074at2"/>
<dbReference type="GO" id="GO:0003995">
    <property type="term" value="F:acyl-CoA dehydrogenase activity"/>
    <property type="evidence" value="ECO:0007669"/>
    <property type="project" value="InterPro"/>
</dbReference>
<dbReference type="GO" id="GO:0050660">
    <property type="term" value="F:flavin adenine dinucleotide binding"/>
    <property type="evidence" value="ECO:0007669"/>
    <property type="project" value="InterPro"/>
</dbReference>
<evidence type="ECO:0000256" key="4">
    <source>
        <dbReference type="ARBA" id="ARBA00022630"/>
    </source>
</evidence>
<dbReference type="EMBL" id="FQZU01000029">
    <property type="protein sequence ID" value="SHK63759.1"/>
    <property type="molecule type" value="Genomic_DNA"/>
</dbReference>
<sequence>MFDLSLSKEQKMVKDSFSKLVKDLIADNAHEMDEAGEIPVSAVQKAWELGCSVSGVPEEFGGYGMEDSPILSALVLEELAYGDMAYAVAVTAPSLFITPINDMGTEDQKKALLPNACTDDYHVYTMAMCEPHFGADAVSLKTTAEKKNGSYILNGVKCFAPCASQAEKMLVSASLDGENNLFVVEKGAAGLTISEKEKNLGLYSLETNTVTLENCEVPADARIGGDKGVDYDRVLARSRVAMASMAAGMCRCSLDIVKQYAVEREQFGEPIAHRQSIAFMIAEMAYETDAIRLMAWQAASRLEAGKSAKREAYLAKLYAGEMAMKICDYGVQILGGHGYIREMNVERLYRNARSIACVEALSMA</sequence>
<dbReference type="InterPro" id="IPR046373">
    <property type="entry name" value="Acyl-CoA_Oxase/DH_mid-dom_sf"/>
</dbReference>
<evidence type="ECO:0000256" key="1">
    <source>
        <dbReference type="ARBA" id="ARBA00001974"/>
    </source>
</evidence>
<gene>
    <name evidence="10" type="ORF">SAMN02745216_03805</name>
</gene>
<dbReference type="Gene3D" id="1.10.540.10">
    <property type="entry name" value="Acyl-CoA dehydrogenase/oxidase, N-terminal domain"/>
    <property type="match status" value="1"/>
</dbReference>
<dbReference type="PROSITE" id="PS00073">
    <property type="entry name" value="ACYL_COA_DH_2"/>
    <property type="match status" value="1"/>
</dbReference>
<dbReference type="InterPro" id="IPR013786">
    <property type="entry name" value="AcylCoA_DH/ox_N"/>
</dbReference>
<dbReference type="Pfam" id="PF02770">
    <property type="entry name" value="Acyl-CoA_dh_M"/>
    <property type="match status" value="1"/>
</dbReference>
<dbReference type="RefSeq" id="WP_073477845.1">
    <property type="nucleotide sequence ID" value="NZ_FQZU01000029.1"/>
</dbReference>
<reference evidence="11" key="1">
    <citation type="submission" date="2016-11" db="EMBL/GenBank/DDBJ databases">
        <authorList>
            <person name="Varghese N."/>
            <person name="Submissions S."/>
        </authorList>
    </citation>
    <scope>NUCLEOTIDE SEQUENCE [LARGE SCALE GENOMIC DNA]</scope>
    <source>
        <strain evidence="11">DSM 16219</strain>
    </source>
</reference>
<dbReference type="InterPro" id="IPR006089">
    <property type="entry name" value="Acyl-CoA_DH_CS"/>
</dbReference>
<dbReference type="STRING" id="1121393.SAMN02745216_03805"/>
<comment type="cofactor">
    <cofactor evidence="1 6">
        <name>FAD</name>
        <dbReference type="ChEBI" id="CHEBI:57692"/>
    </cofactor>
</comment>
<evidence type="ECO:0000256" key="5">
    <source>
        <dbReference type="ARBA" id="ARBA00022827"/>
    </source>
</evidence>
<dbReference type="PANTHER" id="PTHR43884:SF12">
    <property type="entry name" value="ISOVALERYL-COA DEHYDROGENASE, MITOCHONDRIAL-RELATED"/>
    <property type="match status" value="1"/>
</dbReference>
<dbReference type="PANTHER" id="PTHR43884">
    <property type="entry name" value="ACYL-COA DEHYDROGENASE"/>
    <property type="match status" value="1"/>
</dbReference>
<evidence type="ECO:0000256" key="3">
    <source>
        <dbReference type="ARBA" id="ARBA00011881"/>
    </source>
</evidence>
<dbReference type="PIRSF" id="PIRSF016578">
    <property type="entry name" value="HsaA"/>
    <property type="match status" value="1"/>
</dbReference>
<dbReference type="Pfam" id="PF02771">
    <property type="entry name" value="Acyl-CoA_dh_N"/>
    <property type="match status" value="1"/>
</dbReference>
<feature type="domain" description="Acyl-CoA dehydrogenase/oxidase C-terminal" evidence="7">
    <location>
        <begin position="234"/>
        <end position="356"/>
    </location>
</feature>
<protein>
    <submittedName>
        <fullName evidence="10">Acyl-CoA dehydrogenase</fullName>
    </submittedName>
</protein>
<evidence type="ECO:0000256" key="2">
    <source>
        <dbReference type="ARBA" id="ARBA00009347"/>
    </source>
</evidence>
<dbReference type="InterPro" id="IPR006091">
    <property type="entry name" value="Acyl-CoA_Oxase/DH_mid-dom"/>
</dbReference>
<dbReference type="InterPro" id="IPR009100">
    <property type="entry name" value="AcylCoA_DH/oxidase_NM_dom_sf"/>
</dbReference>
<feature type="domain" description="Acyl-CoA oxidase/dehydrogenase middle" evidence="8">
    <location>
        <begin position="126"/>
        <end position="215"/>
    </location>
</feature>
<comment type="similarity">
    <text evidence="2 6">Belongs to the acyl-CoA dehydrogenase family.</text>
</comment>
<dbReference type="InterPro" id="IPR037069">
    <property type="entry name" value="AcylCoA_DH/ox_N_sf"/>
</dbReference>
<organism evidence="10 11">
    <name type="scientific">Desulfatibacillum alkenivorans DSM 16219</name>
    <dbReference type="NCBI Taxonomy" id="1121393"/>
    <lineage>
        <taxon>Bacteria</taxon>
        <taxon>Pseudomonadati</taxon>
        <taxon>Thermodesulfobacteriota</taxon>
        <taxon>Desulfobacteria</taxon>
        <taxon>Desulfobacterales</taxon>
        <taxon>Desulfatibacillaceae</taxon>
        <taxon>Desulfatibacillum</taxon>
    </lineage>
</organism>